<name>A0A1L3J942_9SPHN</name>
<dbReference type="SUPFAM" id="SSF103473">
    <property type="entry name" value="MFS general substrate transporter"/>
    <property type="match status" value="1"/>
</dbReference>
<feature type="domain" description="Major facilitator superfamily (MFS) profile" evidence="7">
    <location>
        <begin position="25"/>
        <end position="433"/>
    </location>
</feature>
<protein>
    <recommendedName>
        <fullName evidence="7">Major facilitator superfamily (MFS) profile domain-containing protein</fullName>
    </recommendedName>
</protein>
<dbReference type="InterPro" id="IPR044770">
    <property type="entry name" value="MFS_spinster-like"/>
</dbReference>
<dbReference type="EMBL" id="CP018154">
    <property type="protein sequence ID" value="APG61644.1"/>
    <property type="molecule type" value="Genomic_DNA"/>
</dbReference>
<sequence length="448" mass="48801">MTNMSEHQNKHITAPYPSAGAGWFLVFMLTGAYIFSFVDRYILGLLIEPIKAEFQLSDRNVGWLLSAFTIIYGFVGIFMGWLIDRGRRTWIVAIGIAFWSAATVATGMAKNFAALFTARMGVGVGEATLSPATFSMIGDSFPPEKRGKPIAFYSSALPIGAGLASLLSGAIIAWTANSGHQSLPLLGELSPWRFTMVLVGLPGIIFALFFLFIKEPMRRPAAVSSNIIGGSSFTDAIKYIWQNKALYTGFIMIIGTMTAIAYSQGFLAATFDRTWGWSAQKYAYINGLSLLIIGPLNMMIVGSISDWWTKKGVKDASLRLLYIGFFIMVPSAAIPLFMPNGEIAFAILCINTVGIGIVSAIGVTSLLVITPSQIRGQIVAIYYLIISWYGSLGPIVVGELSSSIFGEENIRFAMATVPIIFGIIPFILMPLTRRLYILQMDKLGVMGE</sequence>
<dbReference type="InterPro" id="IPR020846">
    <property type="entry name" value="MFS_dom"/>
</dbReference>
<feature type="transmembrane region" description="Helical" evidence="6">
    <location>
        <begin position="283"/>
        <end position="308"/>
    </location>
</feature>
<feature type="transmembrane region" description="Helical" evidence="6">
    <location>
        <begin position="194"/>
        <end position="213"/>
    </location>
</feature>
<dbReference type="PANTHER" id="PTHR23505:SF79">
    <property type="entry name" value="PROTEIN SPINSTER"/>
    <property type="match status" value="1"/>
</dbReference>
<dbReference type="Gene3D" id="1.20.1250.20">
    <property type="entry name" value="MFS general substrate transporter like domains"/>
    <property type="match status" value="2"/>
</dbReference>
<evidence type="ECO:0000259" key="7">
    <source>
        <dbReference type="PROSITE" id="PS50850"/>
    </source>
</evidence>
<feature type="transmembrane region" description="Helical" evidence="6">
    <location>
        <begin position="343"/>
        <end position="368"/>
    </location>
</feature>
<dbReference type="Pfam" id="PF07690">
    <property type="entry name" value="MFS_1"/>
    <property type="match status" value="1"/>
</dbReference>
<dbReference type="Proteomes" id="UP000242561">
    <property type="component" value="Chromosome"/>
</dbReference>
<dbReference type="KEGG" id="sphl:LPB140_00970"/>
<keyword evidence="3 6" id="KW-0812">Transmembrane</keyword>
<keyword evidence="2" id="KW-0813">Transport</keyword>
<evidence type="ECO:0000256" key="3">
    <source>
        <dbReference type="ARBA" id="ARBA00022692"/>
    </source>
</evidence>
<reference evidence="8 9" key="1">
    <citation type="submission" date="2016-11" db="EMBL/GenBank/DDBJ databases">
        <title>Sphingorhabdus sp. LPB0140, isolated from marine environment.</title>
        <authorList>
            <person name="Kim E."/>
            <person name="Yi H."/>
        </authorList>
    </citation>
    <scope>NUCLEOTIDE SEQUENCE [LARGE SCALE GENOMIC DNA]</scope>
    <source>
        <strain evidence="8 9">LPB0140</strain>
    </source>
</reference>
<accession>A0A1L3J942</accession>
<comment type="subcellular location">
    <subcellularLocation>
        <location evidence="1">Membrane</location>
        <topology evidence="1">Multi-pass membrane protein</topology>
    </subcellularLocation>
</comment>
<keyword evidence="4 6" id="KW-1133">Transmembrane helix</keyword>
<feature type="transmembrane region" description="Helical" evidence="6">
    <location>
        <begin position="63"/>
        <end position="83"/>
    </location>
</feature>
<organism evidence="8 9">
    <name type="scientific">Sphingorhabdus lutea</name>
    <dbReference type="NCBI Taxonomy" id="1913578"/>
    <lineage>
        <taxon>Bacteria</taxon>
        <taxon>Pseudomonadati</taxon>
        <taxon>Pseudomonadota</taxon>
        <taxon>Alphaproteobacteria</taxon>
        <taxon>Sphingomonadales</taxon>
        <taxon>Sphingomonadaceae</taxon>
        <taxon>Sphingorhabdus</taxon>
    </lineage>
</organism>
<dbReference type="PANTHER" id="PTHR23505">
    <property type="entry name" value="SPINSTER"/>
    <property type="match status" value="1"/>
</dbReference>
<evidence type="ECO:0000313" key="9">
    <source>
        <dbReference type="Proteomes" id="UP000242561"/>
    </source>
</evidence>
<feature type="transmembrane region" description="Helical" evidence="6">
    <location>
        <begin position="89"/>
        <end position="109"/>
    </location>
</feature>
<evidence type="ECO:0000256" key="2">
    <source>
        <dbReference type="ARBA" id="ARBA00022448"/>
    </source>
</evidence>
<keyword evidence="9" id="KW-1185">Reference proteome</keyword>
<dbReference type="InterPro" id="IPR011701">
    <property type="entry name" value="MFS"/>
</dbReference>
<evidence type="ECO:0000256" key="4">
    <source>
        <dbReference type="ARBA" id="ARBA00022989"/>
    </source>
</evidence>
<evidence type="ECO:0000256" key="6">
    <source>
        <dbReference type="SAM" id="Phobius"/>
    </source>
</evidence>
<feature type="transmembrane region" description="Helical" evidence="6">
    <location>
        <begin position="320"/>
        <end position="337"/>
    </location>
</feature>
<evidence type="ECO:0000313" key="8">
    <source>
        <dbReference type="EMBL" id="APG61644.1"/>
    </source>
</evidence>
<proteinExistence type="predicted"/>
<dbReference type="OrthoDB" id="7400989at2"/>
<dbReference type="AlphaFoldDB" id="A0A1L3J942"/>
<feature type="transmembrane region" description="Helical" evidence="6">
    <location>
        <begin position="380"/>
        <end position="398"/>
    </location>
</feature>
<evidence type="ECO:0000256" key="1">
    <source>
        <dbReference type="ARBA" id="ARBA00004141"/>
    </source>
</evidence>
<gene>
    <name evidence="8" type="ORF">LPB140_00970</name>
</gene>
<feature type="transmembrane region" description="Helical" evidence="6">
    <location>
        <begin position="20"/>
        <end position="42"/>
    </location>
</feature>
<feature type="transmembrane region" description="Helical" evidence="6">
    <location>
        <begin position="410"/>
        <end position="432"/>
    </location>
</feature>
<dbReference type="GO" id="GO:0016020">
    <property type="term" value="C:membrane"/>
    <property type="evidence" value="ECO:0007669"/>
    <property type="project" value="UniProtKB-SubCell"/>
</dbReference>
<dbReference type="GO" id="GO:0022857">
    <property type="term" value="F:transmembrane transporter activity"/>
    <property type="evidence" value="ECO:0007669"/>
    <property type="project" value="InterPro"/>
</dbReference>
<feature type="transmembrane region" description="Helical" evidence="6">
    <location>
        <begin position="245"/>
        <end position="263"/>
    </location>
</feature>
<dbReference type="RefSeq" id="WP_072558289.1">
    <property type="nucleotide sequence ID" value="NZ_CP018154.1"/>
</dbReference>
<dbReference type="InterPro" id="IPR036259">
    <property type="entry name" value="MFS_trans_sf"/>
</dbReference>
<keyword evidence="5 6" id="KW-0472">Membrane</keyword>
<dbReference type="STRING" id="1913578.LPB140_00970"/>
<dbReference type="PROSITE" id="PS50850">
    <property type="entry name" value="MFS"/>
    <property type="match status" value="1"/>
</dbReference>
<evidence type="ECO:0000256" key="5">
    <source>
        <dbReference type="ARBA" id="ARBA00023136"/>
    </source>
</evidence>
<feature type="transmembrane region" description="Helical" evidence="6">
    <location>
        <begin position="150"/>
        <end position="174"/>
    </location>
</feature>